<keyword evidence="2" id="KW-1185">Reference proteome</keyword>
<reference evidence="1 2" key="1">
    <citation type="journal article" date="2022" name="bioRxiv">
        <title>An ancient truncated duplication of the anti-Mullerian hormone receptor type 2 gene is a potential conserved master sex determinant in the Pangasiidae catfish family.</title>
        <authorList>
            <person name="Wen M."/>
            <person name="Pan Q."/>
            <person name="Jouanno E."/>
            <person name="Montfort J."/>
            <person name="Zahm M."/>
            <person name="Cabau C."/>
            <person name="Klopp C."/>
            <person name="Iampietro C."/>
            <person name="Roques C."/>
            <person name="Bouchez O."/>
            <person name="Castinel A."/>
            <person name="Donnadieu C."/>
            <person name="Parrinello H."/>
            <person name="Poncet C."/>
            <person name="Belmonte E."/>
            <person name="Gautier V."/>
            <person name="Avarre J.-C."/>
            <person name="Dugue R."/>
            <person name="Gustiano R."/>
            <person name="Ha T.T.T."/>
            <person name="Campet M."/>
            <person name="Sriphairoj K."/>
            <person name="Ribolli J."/>
            <person name="de Almeida F.L."/>
            <person name="Desvignes T."/>
            <person name="Postlethwait J.H."/>
            <person name="Bucao C.F."/>
            <person name="Robinson-Rechavi M."/>
            <person name="Bobe J."/>
            <person name="Herpin A."/>
            <person name="Guiguen Y."/>
        </authorList>
    </citation>
    <scope>NUCLEOTIDE SEQUENCE [LARGE SCALE GENOMIC DNA]</scope>
    <source>
        <strain evidence="1">YG-Dec2019</strain>
    </source>
</reference>
<sequence>MDVVTSTAFSVDIDSLNNPKDPFVSNIKKMLKFDFFNPLFLAATLFPFIVPVLEKMDFAFFPNAVTDFFYASLQKIKSERVAKDHKKRVDFMQLMIDSQKSEKDDLNGKETNKGLNDHEILSQSMIFIFAGYETSSSTLSFLFYNLASNPETMKKLQEEIDATFPNKAEVDYDAVMNMDYLDAALNESLRLYPIAIRLERVCKKTVEINGLTIPKDTVFFVPTYPLHRDPEYWTDPETFNPERFTQENKESIDPYMYMPFGLGPRNCIGMRFAIVAMKLAVVEILQKFDISLSEETKVPLELNNSGLLAPKHPIKLKFTPRKMSNSCNNNHSNS</sequence>
<dbReference type="Proteomes" id="UP000829447">
    <property type="component" value="Linkage Group LG26"/>
</dbReference>
<proteinExistence type="predicted"/>
<protein>
    <submittedName>
        <fullName evidence="1">Uncharacterized protein</fullName>
    </submittedName>
</protein>
<accession>A0ACC5XRZ9</accession>
<gene>
    <name evidence="1" type="ORF">PGIGA_G00164900</name>
</gene>
<dbReference type="EMBL" id="CM040479">
    <property type="protein sequence ID" value="MCI4394063.1"/>
    <property type="molecule type" value="Genomic_DNA"/>
</dbReference>
<evidence type="ECO:0000313" key="1">
    <source>
        <dbReference type="EMBL" id="MCI4394063.1"/>
    </source>
</evidence>
<comment type="caution">
    <text evidence="1">The sequence shown here is derived from an EMBL/GenBank/DDBJ whole genome shotgun (WGS) entry which is preliminary data.</text>
</comment>
<organism evidence="1 2">
    <name type="scientific">Pangasianodon gigas</name>
    <name type="common">Mekong giant catfish</name>
    <name type="synonym">Pangasius gigas</name>
    <dbReference type="NCBI Taxonomy" id="30993"/>
    <lineage>
        <taxon>Eukaryota</taxon>
        <taxon>Metazoa</taxon>
        <taxon>Chordata</taxon>
        <taxon>Craniata</taxon>
        <taxon>Vertebrata</taxon>
        <taxon>Euteleostomi</taxon>
        <taxon>Actinopterygii</taxon>
        <taxon>Neopterygii</taxon>
        <taxon>Teleostei</taxon>
        <taxon>Ostariophysi</taxon>
        <taxon>Siluriformes</taxon>
        <taxon>Pangasiidae</taxon>
        <taxon>Pangasianodon</taxon>
    </lineage>
</organism>
<name>A0ACC5XRZ9_PANGG</name>
<evidence type="ECO:0000313" key="2">
    <source>
        <dbReference type="Proteomes" id="UP000829447"/>
    </source>
</evidence>